<feature type="transmembrane region" description="Helical" evidence="10">
    <location>
        <begin position="96"/>
        <end position="119"/>
    </location>
</feature>
<dbReference type="GO" id="GO:0015648">
    <property type="term" value="F:lipid-linked peptidoglycan transporter activity"/>
    <property type="evidence" value="ECO:0007669"/>
    <property type="project" value="UniProtKB-UniRule"/>
</dbReference>
<evidence type="ECO:0000256" key="11">
    <source>
        <dbReference type="PIRNR" id="PIRNR002869"/>
    </source>
</evidence>
<dbReference type="NCBIfam" id="TIGR01695">
    <property type="entry name" value="murJ_mviN"/>
    <property type="match status" value="1"/>
</dbReference>
<dbReference type="HAMAP" id="MF_02078">
    <property type="entry name" value="MurJ_MviN"/>
    <property type="match status" value="1"/>
</dbReference>
<dbReference type="Pfam" id="PF03023">
    <property type="entry name" value="MurJ"/>
    <property type="match status" value="1"/>
</dbReference>
<feature type="transmembrane region" description="Helical" evidence="10">
    <location>
        <begin position="171"/>
        <end position="195"/>
    </location>
</feature>
<dbReference type="GO" id="GO:0008360">
    <property type="term" value="P:regulation of cell shape"/>
    <property type="evidence" value="ECO:0007669"/>
    <property type="project" value="UniProtKB-UniRule"/>
</dbReference>
<evidence type="ECO:0000256" key="2">
    <source>
        <dbReference type="ARBA" id="ARBA00022475"/>
    </source>
</evidence>
<evidence type="ECO:0000256" key="10">
    <source>
        <dbReference type="HAMAP-Rule" id="MF_02078"/>
    </source>
</evidence>
<keyword evidence="7 10" id="KW-0472">Membrane</keyword>
<dbReference type="Proteomes" id="UP000596092">
    <property type="component" value="Chromosome"/>
</dbReference>
<accession>A0A7T5VEY8</accession>
<keyword evidence="5 10" id="KW-0573">Peptidoglycan synthesis</keyword>
<keyword evidence="10 11" id="KW-0961">Cell wall biogenesis/degradation</keyword>
<keyword evidence="10 11" id="KW-0813">Transport</keyword>
<proteinExistence type="inferred from homology"/>
<keyword evidence="3 10" id="KW-0812">Transmembrane</keyword>
<comment type="similarity">
    <text evidence="9 10 11">Belongs to the MurJ/MviN family.</text>
</comment>
<feature type="transmembrane region" description="Helical" evidence="10">
    <location>
        <begin position="286"/>
        <end position="308"/>
    </location>
</feature>
<organism evidence="12 13">
    <name type="scientific">Desulfobulbus oligotrophicus</name>
    <dbReference type="NCBI Taxonomy" id="1909699"/>
    <lineage>
        <taxon>Bacteria</taxon>
        <taxon>Pseudomonadati</taxon>
        <taxon>Thermodesulfobacteriota</taxon>
        <taxon>Desulfobulbia</taxon>
        <taxon>Desulfobulbales</taxon>
        <taxon>Desulfobulbaceae</taxon>
        <taxon>Desulfobulbus</taxon>
    </lineage>
</organism>
<feature type="transmembrane region" description="Helical" evidence="10">
    <location>
        <begin position="401"/>
        <end position="421"/>
    </location>
</feature>
<feature type="transmembrane region" description="Helical" evidence="10">
    <location>
        <begin position="139"/>
        <end position="164"/>
    </location>
</feature>
<dbReference type="PRINTS" id="PR01806">
    <property type="entry name" value="VIRFACTRMVIN"/>
</dbReference>
<keyword evidence="13" id="KW-1185">Reference proteome</keyword>
<feature type="transmembrane region" description="Helical" evidence="10">
    <location>
        <begin position="207"/>
        <end position="226"/>
    </location>
</feature>
<evidence type="ECO:0000256" key="9">
    <source>
        <dbReference type="ARBA" id="ARBA00061532"/>
    </source>
</evidence>
<dbReference type="CDD" id="cd13123">
    <property type="entry name" value="MATE_MurJ_like"/>
    <property type="match status" value="1"/>
</dbReference>
<feature type="transmembrane region" description="Helical" evidence="10">
    <location>
        <begin position="485"/>
        <end position="511"/>
    </location>
</feature>
<dbReference type="PANTHER" id="PTHR47019:SF1">
    <property type="entry name" value="LIPID II FLIPPASE MURJ"/>
    <property type="match status" value="1"/>
</dbReference>
<evidence type="ECO:0000313" key="12">
    <source>
        <dbReference type="EMBL" id="QQG66657.1"/>
    </source>
</evidence>
<dbReference type="InterPro" id="IPR051050">
    <property type="entry name" value="Lipid_II_flippase_MurJ/MviN"/>
</dbReference>
<evidence type="ECO:0000256" key="8">
    <source>
        <dbReference type="ARBA" id="ARBA00060041"/>
    </source>
</evidence>
<dbReference type="GO" id="GO:0071555">
    <property type="term" value="P:cell wall organization"/>
    <property type="evidence" value="ECO:0007669"/>
    <property type="project" value="UniProtKB-UniRule"/>
</dbReference>
<reference evidence="12 13" key="1">
    <citation type="submission" date="2020-05" db="EMBL/GenBank/DDBJ databases">
        <title>Complete genome of Desulfobulbus oligotrophicus.</title>
        <authorList>
            <person name="Podar M."/>
        </authorList>
    </citation>
    <scope>NUCLEOTIDE SEQUENCE [LARGE SCALE GENOMIC DNA]</scope>
    <source>
        <strain evidence="12 13">Prop6</strain>
    </source>
</reference>
<feature type="transmembrane region" description="Helical" evidence="10">
    <location>
        <begin position="462"/>
        <end position="479"/>
    </location>
</feature>
<dbReference type="GO" id="GO:0034204">
    <property type="term" value="P:lipid translocation"/>
    <property type="evidence" value="ECO:0007669"/>
    <property type="project" value="TreeGrafter"/>
</dbReference>
<dbReference type="InterPro" id="IPR004268">
    <property type="entry name" value="MurJ"/>
</dbReference>
<dbReference type="GO" id="GO:0005886">
    <property type="term" value="C:plasma membrane"/>
    <property type="evidence" value="ECO:0007669"/>
    <property type="project" value="UniProtKB-SubCell"/>
</dbReference>
<feature type="transmembrane region" description="Helical" evidence="10">
    <location>
        <begin position="373"/>
        <end position="394"/>
    </location>
</feature>
<gene>
    <name evidence="10 12" type="primary">murJ</name>
    <name evidence="12" type="ORF">HP555_12645</name>
</gene>
<protein>
    <recommendedName>
        <fullName evidence="10">Probable lipid II flippase MurJ</fullName>
    </recommendedName>
</protein>
<evidence type="ECO:0000256" key="7">
    <source>
        <dbReference type="ARBA" id="ARBA00023136"/>
    </source>
</evidence>
<dbReference type="GO" id="GO:0009252">
    <property type="term" value="P:peptidoglycan biosynthetic process"/>
    <property type="evidence" value="ECO:0007669"/>
    <property type="project" value="UniProtKB-UniRule"/>
</dbReference>
<dbReference type="PIRSF" id="PIRSF002869">
    <property type="entry name" value="MviN"/>
    <property type="match status" value="1"/>
</dbReference>
<comment type="function">
    <text evidence="8 10 11">Involved in peptidoglycan biosynthesis. Transports lipid-linked peptidoglycan precursors from the inner to the outer leaflet of the cytoplasmic membrane.</text>
</comment>
<feature type="transmembrane region" description="Helical" evidence="10">
    <location>
        <begin position="40"/>
        <end position="61"/>
    </location>
</feature>
<dbReference type="KEGG" id="dog:HP555_12645"/>
<evidence type="ECO:0000256" key="5">
    <source>
        <dbReference type="ARBA" id="ARBA00022984"/>
    </source>
</evidence>
<evidence type="ECO:0000256" key="1">
    <source>
        <dbReference type="ARBA" id="ARBA00004651"/>
    </source>
</evidence>
<feature type="transmembrane region" description="Helical" evidence="10">
    <location>
        <begin position="427"/>
        <end position="450"/>
    </location>
</feature>
<comment type="pathway">
    <text evidence="10">Cell wall biogenesis; peptidoglycan biosynthesis.</text>
</comment>
<feature type="transmembrane region" description="Helical" evidence="10">
    <location>
        <begin position="246"/>
        <end position="266"/>
    </location>
</feature>
<keyword evidence="2 10" id="KW-1003">Cell membrane</keyword>
<name>A0A7T5VEY8_9BACT</name>
<dbReference type="AlphaFoldDB" id="A0A7T5VEY8"/>
<keyword evidence="4 10" id="KW-0133">Cell shape</keyword>
<dbReference type="UniPathway" id="UPA00219"/>
<dbReference type="EMBL" id="CP054140">
    <property type="protein sequence ID" value="QQG66657.1"/>
    <property type="molecule type" value="Genomic_DNA"/>
</dbReference>
<dbReference type="PANTHER" id="PTHR47019">
    <property type="entry name" value="LIPID II FLIPPASE MURJ"/>
    <property type="match status" value="1"/>
</dbReference>
<keyword evidence="6 10" id="KW-1133">Transmembrane helix</keyword>
<sequence length="535" mass="58035">MPVQPDAEPSRSTGKIARSAGAISIAVMCSRVLGLIREQIFAGFFGAGYAIDAFVVAFRIPNLLRDLFAEGALSAAFVTVFTEYTTNRDTEAIWRLANTVLLFFALVVSALILVGLYWADTLVNLLAPDFQAVPGKTELTVMLTRIMFPFLLFVSLAAVVMGILNTKGRFFVPAMSSTFFNLGSIVGGLSLAWIFPRFGQPAIAGMAWGTLIGGVLQLLMQVPTLLKVGFQPRFICNFSDPGLRRILLLMLPATIGLSATQINIFVNTNFAASCAEGSVSWLNYAFRLVQLPIGVFGVALSIAVMPVLAKQAAEKNLSELKQTFTSSLILVFTLAVPATAGLIMLSEPIIRLIFQHGAFTAADTLQTAGALRYYAIGLFAYSAIKVMVPVFYAIRNTRFPVIGSFIGVAANIITIFLVIDVLQHRGIALSTSCAMILNFLFLGVVLYYKLSGYPLRYLGKGLGKILLATALMCCAIFAFERALPLWFVASIPTQIASIALVIVMAVCIYAVSLHLLRLPEFILLTGKLAQRFRRS</sequence>
<evidence type="ECO:0000256" key="3">
    <source>
        <dbReference type="ARBA" id="ARBA00022692"/>
    </source>
</evidence>
<evidence type="ECO:0000256" key="6">
    <source>
        <dbReference type="ARBA" id="ARBA00022989"/>
    </source>
</evidence>
<dbReference type="RefSeq" id="WP_199262940.1">
    <property type="nucleotide sequence ID" value="NZ_CP054140.1"/>
</dbReference>
<evidence type="ECO:0000313" key="13">
    <source>
        <dbReference type="Proteomes" id="UP000596092"/>
    </source>
</evidence>
<evidence type="ECO:0000256" key="4">
    <source>
        <dbReference type="ARBA" id="ARBA00022960"/>
    </source>
</evidence>
<comment type="subcellular location">
    <subcellularLocation>
        <location evidence="1 10">Cell membrane</location>
        <topology evidence="1 10">Multi-pass membrane protein</topology>
    </subcellularLocation>
</comment>
<feature type="transmembrane region" description="Helical" evidence="10">
    <location>
        <begin position="328"/>
        <end position="353"/>
    </location>
</feature>